<dbReference type="InterPro" id="IPR004291">
    <property type="entry name" value="Transposase_IS66_central"/>
</dbReference>
<name>A0A6C0L347_KLEOX</name>
<dbReference type="PANTHER" id="PTHR33678">
    <property type="entry name" value="BLL1576 PROTEIN"/>
    <property type="match status" value="1"/>
</dbReference>
<dbReference type="InterPro" id="IPR052344">
    <property type="entry name" value="Transposase-related"/>
</dbReference>
<evidence type="ECO:0000313" key="2">
    <source>
        <dbReference type="EMBL" id="QHU24132.1"/>
    </source>
</evidence>
<evidence type="ECO:0000259" key="1">
    <source>
        <dbReference type="Pfam" id="PF03050"/>
    </source>
</evidence>
<organism evidence="2">
    <name type="scientific">Klebsiella oxytoca</name>
    <dbReference type="NCBI Taxonomy" id="571"/>
    <lineage>
        <taxon>Bacteria</taxon>
        <taxon>Pseudomonadati</taxon>
        <taxon>Pseudomonadota</taxon>
        <taxon>Gammaproteobacteria</taxon>
        <taxon>Enterobacterales</taxon>
        <taxon>Enterobacteriaceae</taxon>
        <taxon>Klebsiella/Raoultella group</taxon>
        <taxon>Klebsiella</taxon>
    </lineage>
</organism>
<accession>A0A6C0L347</accession>
<sequence length="264" mass="29288">MAKFSKPLQTAAACCRTRARTRPGVTLSRSLLSPMDEALSRYVLTDGKLQADDTPVPVLLPGNDKTKTGRLWTYVHDERNAGSVMALAVWFVYSPDRKGHIKEAACWAHARRKIHDVHVRTLSEVTTEALHRIGELYAVEAGIRGRSASERLAVRQGKTVALLNALEGGLREKQKTLSRHPELARAFAYTLNQWVALKYYAEDGWAEADNNIAENVLRTVSLGRKNYLFFGLDHGGDRGASLCPESNLRVILSIGFSLQAYAEV</sequence>
<reference evidence="2" key="1">
    <citation type="journal article" date="2020" name="Antimicrob. Agents Chemother.">
        <title>A multi-species bunch of VIM-1 carbapenemase producing Enterobacterales linked by a novel, highly conjugative and broad-host range IncA plasmid, menaces the re-emergence of VIM-1.</title>
        <authorList>
            <person name="Arcari G."/>
            <person name="Di Lella F.M."/>
            <person name="Bibbolino G."/>
            <person name="Mengoni F."/>
            <person name="Beccaccioli M."/>
            <person name="Antonelli G."/>
            <person name="Faino L."/>
            <person name="Carattoli A."/>
        </authorList>
    </citation>
    <scope>NUCLEOTIDE SEQUENCE</scope>
    <source>
        <plasmid evidence="2">pIron_OXY</plasmid>
    </source>
</reference>
<keyword evidence="2" id="KW-0614">Plasmid</keyword>
<feature type="domain" description="Transposase IS66 central" evidence="1">
    <location>
        <begin position="100"/>
        <end position="237"/>
    </location>
</feature>
<dbReference type="PANTHER" id="PTHR33678:SF1">
    <property type="entry name" value="BLL1576 PROTEIN"/>
    <property type="match status" value="1"/>
</dbReference>
<protein>
    <submittedName>
        <fullName evidence="2">Mobile element protein</fullName>
    </submittedName>
</protein>
<proteinExistence type="predicted"/>
<dbReference type="EMBL" id="MN783747">
    <property type="protein sequence ID" value="QHU24132.1"/>
    <property type="molecule type" value="Genomic_DNA"/>
</dbReference>
<geneLocation type="plasmid" evidence="2">
    <name>pIron_OXY</name>
</geneLocation>
<dbReference type="Pfam" id="PF03050">
    <property type="entry name" value="DDE_Tnp_IS66"/>
    <property type="match status" value="1"/>
</dbReference>
<dbReference type="AlphaFoldDB" id="A0A6C0L347"/>